<comment type="caution">
    <text evidence="3">The sequence shown here is derived from an EMBL/GenBank/DDBJ whole genome shotgun (WGS) entry which is preliminary data.</text>
</comment>
<feature type="compositionally biased region" description="Low complexity" evidence="2">
    <location>
        <begin position="128"/>
        <end position="157"/>
    </location>
</feature>
<dbReference type="EMBL" id="VDEP01000480">
    <property type="protein sequence ID" value="KAA1071081.1"/>
    <property type="molecule type" value="Genomic_DNA"/>
</dbReference>
<sequence length="270" mass="29935">MPLPGENRVAKDSWTMRKSLKERKVTIQAPRQRTMSNELGMQLKPVMARRPTAAPLATAEQGGDRPADTGSDNGNLDNSRHNEGQDTPSEWSISHRGTPEPDTINSNPEISPLPSTQRATAANNQRTQSTQSQPPPSQQESSRSQSQQQPSQSGHSASSRKRKTYAEEIASQFLPSKSDLAADRDMNNEMTKRMLDSDERMVNAAAQMAAAIGDKNGSTSNNPGMIQLQLREKELSNQMREIEVKRARAEAERMETKAGAFERARMMQDF</sequence>
<feature type="compositionally biased region" description="Polar residues" evidence="2">
    <location>
        <begin position="29"/>
        <end position="39"/>
    </location>
</feature>
<dbReference type="AlphaFoldDB" id="A0A5B0M3J3"/>
<feature type="coiled-coil region" evidence="1">
    <location>
        <begin position="225"/>
        <end position="264"/>
    </location>
</feature>
<protein>
    <submittedName>
        <fullName evidence="3">Uncharacterized protein</fullName>
    </submittedName>
</protein>
<name>A0A5B0M3J3_PUCGR</name>
<organism evidence="3 4">
    <name type="scientific">Puccinia graminis f. sp. tritici</name>
    <dbReference type="NCBI Taxonomy" id="56615"/>
    <lineage>
        <taxon>Eukaryota</taxon>
        <taxon>Fungi</taxon>
        <taxon>Dikarya</taxon>
        <taxon>Basidiomycota</taxon>
        <taxon>Pucciniomycotina</taxon>
        <taxon>Pucciniomycetes</taxon>
        <taxon>Pucciniales</taxon>
        <taxon>Pucciniaceae</taxon>
        <taxon>Puccinia</taxon>
    </lineage>
</organism>
<feature type="region of interest" description="Disordered" evidence="2">
    <location>
        <begin position="1"/>
        <end position="184"/>
    </location>
</feature>
<accession>A0A5B0M3J3</accession>
<feature type="compositionally biased region" description="Low complexity" evidence="2">
    <location>
        <begin position="48"/>
        <end position="59"/>
    </location>
</feature>
<dbReference type="Proteomes" id="UP000325313">
    <property type="component" value="Unassembled WGS sequence"/>
</dbReference>
<reference evidence="3 4" key="1">
    <citation type="submission" date="2019-05" db="EMBL/GenBank/DDBJ databases">
        <title>Emergence of the Ug99 lineage of the wheat stem rust pathogen through somatic hybridization.</title>
        <authorList>
            <person name="Li F."/>
            <person name="Upadhyaya N.M."/>
            <person name="Sperschneider J."/>
            <person name="Matny O."/>
            <person name="Nguyen-Phuc H."/>
            <person name="Mago R."/>
            <person name="Raley C."/>
            <person name="Miller M.E."/>
            <person name="Silverstein K.A.T."/>
            <person name="Henningsen E."/>
            <person name="Hirsch C.D."/>
            <person name="Visser B."/>
            <person name="Pretorius Z.A."/>
            <person name="Steffenson B.J."/>
            <person name="Schwessinger B."/>
            <person name="Dodds P.N."/>
            <person name="Figueroa M."/>
        </authorList>
    </citation>
    <scope>NUCLEOTIDE SEQUENCE [LARGE SCALE GENOMIC DNA]</scope>
    <source>
        <strain evidence="3 4">Ug99</strain>
    </source>
</reference>
<evidence type="ECO:0000313" key="3">
    <source>
        <dbReference type="EMBL" id="KAA1071081.1"/>
    </source>
</evidence>
<evidence type="ECO:0000313" key="4">
    <source>
        <dbReference type="Proteomes" id="UP000325313"/>
    </source>
</evidence>
<keyword evidence="1" id="KW-0175">Coiled coil</keyword>
<feature type="compositionally biased region" description="Polar residues" evidence="2">
    <location>
        <begin position="103"/>
        <end position="127"/>
    </location>
</feature>
<proteinExistence type="predicted"/>
<gene>
    <name evidence="3" type="ORF">PGTUg99_011110</name>
</gene>
<evidence type="ECO:0000256" key="2">
    <source>
        <dbReference type="SAM" id="MobiDB-lite"/>
    </source>
</evidence>
<evidence type="ECO:0000256" key="1">
    <source>
        <dbReference type="SAM" id="Coils"/>
    </source>
</evidence>